<reference evidence="2 3" key="1">
    <citation type="submission" date="2021-07" db="EMBL/GenBank/DDBJ databases">
        <authorList>
            <consortium name="Genoscope - CEA"/>
            <person name="William W."/>
        </authorList>
    </citation>
    <scope>NUCLEOTIDE SEQUENCE [LARGE SCALE GENOMIC DNA]</scope>
</reference>
<dbReference type="AlphaFoldDB" id="A0A8D9FWV4"/>
<feature type="compositionally biased region" description="Basic and acidic residues" evidence="1">
    <location>
        <begin position="9"/>
        <end position="25"/>
    </location>
</feature>
<gene>
    <name evidence="2" type="ORF">BRAPAZ1V2_A09P14370.2</name>
</gene>
<dbReference type="Proteomes" id="UP000694005">
    <property type="component" value="Chromosome A09"/>
</dbReference>
<dbReference type="EMBL" id="LS974625">
    <property type="protein sequence ID" value="CAG7860970.1"/>
    <property type="molecule type" value="Genomic_DNA"/>
</dbReference>
<evidence type="ECO:0000256" key="1">
    <source>
        <dbReference type="SAM" id="MobiDB-lite"/>
    </source>
</evidence>
<sequence length="150" mass="17253">MGRQPNRGKTVEKENVTSHHVSDRHTIRKHASRPEPSSSPERLRRRSAIGIDNSVKNHPCRKASQKRNATESSIKKRYHRLQSIHLIPMKRWIEKAGEAYAKEATASQRQKPDDHRRMQAGGKAGREHRNRKPKQKTSDSLILLTNLETS</sequence>
<protein>
    <submittedName>
        <fullName evidence="2">Uncharacterized protein</fullName>
    </submittedName>
</protein>
<evidence type="ECO:0000313" key="2">
    <source>
        <dbReference type="EMBL" id="CAG7860970.1"/>
    </source>
</evidence>
<dbReference type="Gramene" id="A09p14370.2_BraZ1">
    <property type="protein sequence ID" value="A09p14370.2_BraZ1.CDS"/>
    <property type="gene ID" value="A09g14370.2_BraZ1"/>
</dbReference>
<feature type="region of interest" description="Disordered" evidence="1">
    <location>
        <begin position="1"/>
        <end position="77"/>
    </location>
</feature>
<accession>A0A8D9FWV4</accession>
<organism evidence="2 3">
    <name type="scientific">Brassica campestris</name>
    <name type="common">Field mustard</name>
    <dbReference type="NCBI Taxonomy" id="3711"/>
    <lineage>
        <taxon>Eukaryota</taxon>
        <taxon>Viridiplantae</taxon>
        <taxon>Streptophyta</taxon>
        <taxon>Embryophyta</taxon>
        <taxon>Tracheophyta</taxon>
        <taxon>Spermatophyta</taxon>
        <taxon>Magnoliopsida</taxon>
        <taxon>eudicotyledons</taxon>
        <taxon>Gunneridae</taxon>
        <taxon>Pentapetalae</taxon>
        <taxon>rosids</taxon>
        <taxon>malvids</taxon>
        <taxon>Brassicales</taxon>
        <taxon>Brassicaceae</taxon>
        <taxon>Brassiceae</taxon>
        <taxon>Brassica</taxon>
    </lineage>
</organism>
<proteinExistence type="predicted"/>
<name>A0A8D9FWV4_BRACM</name>
<evidence type="ECO:0000313" key="3">
    <source>
        <dbReference type="Proteomes" id="UP000694005"/>
    </source>
</evidence>
<feature type="region of interest" description="Disordered" evidence="1">
    <location>
        <begin position="101"/>
        <end position="150"/>
    </location>
</feature>
<feature type="compositionally biased region" description="Basic residues" evidence="1">
    <location>
        <begin position="126"/>
        <end position="135"/>
    </location>
</feature>